<organism evidence="1 2">
    <name type="scientific">Devosia algicola</name>
    <dbReference type="NCBI Taxonomy" id="3026418"/>
    <lineage>
        <taxon>Bacteria</taxon>
        <taxon>Pseudomonadati</taxon>
        <taxon>Pseudomonadota</taxon>
        <taxon>Alphaproteobacteria</taxon>
        <taxon>Hyphomicrobiales</taxon>
        <taxon>Devosiaceae</taxon>
        <taxon>Devosia</taxon>
    </lineage>
</organism>
<evidence type="ECO:0000313" key="1">
    <source>
        <dbReference type="EMBL" id="WDR01504.1"/>
    </source>
</evidence>
<dbReference type="SUPFAM" id="SSF53649">
    <property type="entry name" value="Alkaline phosphatase-like"/>
    <property type="match status" value="1"/>
</dbReference>
<dbReference type="Proteomes" id="UP001220530">
    <property type="component" value="Chromosome"/>
</dbReference>
<evidence type="ECO:0000313" key="2">
    <source>
        <dbReference type="Proteomes" id="UP001220530"/>
    </source>
</evidence>
<dbReference type="EMBL" id="CP118246">
    <property type="protein sequence ID" value="WDR01504.1"/>
    <property type="molecule type" value="Genomic_DNA"/>
</dbReference>
<evidence type="ECO:0008006" key="3">
    <source>
        <dbReference type="Google" id="ProtNLM"/>
    </source>
</evidence>
<dbReference type="Gene3D" id="3.40.720.10">
    <property type="entry name" value="Alkaline Phosphatase, subunit A"/>
    <property type="match status" value="1"/>
</dbReference>
<reference evidence="1 2" key="1">
    <citation type="submission" date="2023-02" db="EMBL/GenBank/DDBJ databases">
        <title>Devosia algicola sp. nov., isolated from the phycosphere of marine algae.</title>
        <authorList>
            <person name="Kim J.M."/>
            <person name="Lee J.K."/>
            <person name="Choi B.J."/>
            <person name="Bayburt H."/>
            <person name="Jeon C.O."/>
        </authorList>
    </citation>
    <scope>NUCLEOTIDE SEQUENCE [LARGE SCALE GENOMIC DNA]</scope>
    <source>
        <strain evidence="1 2">G20-9</strain>
    </source>
</reference>
<proteinExistence type="predicted"/>
<protein>
    <recommendedName>
        <fullName evidence="3">Sulfatase N-terminal domain-containing protein</fullName>
    </recommendedName>
</protein>
<keyword evidence="2" id="KW-1185">Reference proteome</keyword>
<name>A0ABY7YJX0_9HYPH</name>
<dbReference type="InterPro" id="IPR017850">
    <property type="entry name" value="Alkaline_phosphatase_core_sf"/>
</dbReference>
<accession>A0ABY7YJX0</accession>
<dbReference type="RefSeq" id="WP_282217915.1">
    <property type="nucleotide sequence ID" value="NZ_CP118246.1"/>
</dbReference>
<gene>
    <name evidence="1" type="ORF">PSQ19_11915</name>
</gene>
<sequence>MNEYNIWLSERGRRYDPKPFNGSEHVQIGPDAEDHQTTWCAEKAISFIEAHRGTDNPWLFSVNIFDPHHPFDPPKAYLDRYLDRLDEIELPNYVPGETQGQAGLSGHRSSGCLWRRGRHGI</sequence>